<dbReference type="InterPro" id="IPR018713">
    <property type="entry name" value="MPAB/Lcp_cat_dom"/>
</dbReference>
<sequence length="293" mass="31679">MLGVVLSGVREEMGRRLFARVAGPEGPKRRERVHGTPGERWFAEGTAIQRVHGDASMFTGGIRALLLQSLHPLAMAGVADHSGFEGDPWGRLQRTSYFLAVTTFGTAADAEKMVAAIRRVHEGVVGTAPDGRPYAASDPHLLEWVHVAEVDSFLTAHQRYGDRPLDQAGRDAYVAETARVAEALGVTDPPRSEAQLAARLEAFRPELAGTPAARATARFLLLHPPLPLLARTPYGVLAATAVSMMPRWARRELRLPYLPVTEAVAVRTAGTLATRAIRWAMAAPQAPAPSPQR</sequence>
<keyword evidence="3" id="KW-1185">Reference proteome</keyword>
<dbReference type="Pfam" id="PF09995">
    <property type="entry name" value="MPAB_Lcp_cat"/>
    <property type="match status" value="1"/>
</dbReference>
<accession>A0A4Q5J3K0</accession>
<dbReference type="Proteomes" id="UP000291189">
    <property type="component" value="Unassembled WGS sequence"/>
</dbReference>
<dbReference type="GO" id="GO:0016491">
    <property type="term" value="F:oxidoreductase activity"/>
    <property type="evidence" value="ECO:0007669"/>
    <property type="project" value="InterPro"/>
</dbReference>
<protein>
    <submittedName>
        <fullName evidence="2">DUF2236 domain-containing protein</fullName>
    </submittedName>
</protein>
<gene>
    <name evidence="2" type="ORF">ETU37_11955</name>
</gene>
<evidence type="ECO:0000259" key="1">
    <source>
        <dbReference type="Pfam" id="PF09995"/>
    </source>
</evidence>
<dbReference type="PANTHER" id="PTHR36151">
    <property type="entry name" value="BLR2777 PROTEIN"/>
    <property type="match status" value="1"/>
</dbReference>
<comment type="caution">
    <text evidence="2">The sequence shown here is derived from an EMBL/GenBank/DDBJ whole genome shotgun (WGS) entry which is preliminary data.</text>
</comment>
<dbReference type="OrthoDB" id="108890at2"/>
<evidence type="ECO:0000313" key="2">
    <source>
        <dbReference type="EMBL" id="RYU11965.1"/>
    </source>
</evidence>
<dbReference type="EMBL" id="SDPU01000022">
    <property type="protein sequence ID" value="RYU11965.1"/>
    <property type="molecule type" value="Genomic_DNA"/>
</dbReference>
<name>A0A4Q5J3K0_9ACTN</name>
<evidence type="ECO:0000313" key="3">
    <source>
        <dbReference type="Proteomes" id="UP000291189"/>
    </source>
</evidence>
<dbReference type="PANTHER" id="PTHR36151:SF3">
    <property type="entry name" value="ER-BOUND OXYGENASE MPAB_MPAB'_RUBBER OXYGENASE CATALYTIC DOMAIN-CONTAINING PROTEIN"/>
    <property type="match status" value="1"/>
</dbReference>
<feature type="domain" description="ER-bound oxygenase mpaB/mpaB'/Rubber oxygenase catalytic" evidence="1">
    <location>
        <begin position="50"/>
        <end position="273"/>
    </location>
</feature>
<organism evidence="2 3">
    <name type="scientific">Nocardioides iriomotensis</name>
    <dbReference type="NCBI Taxonomy" id="715784"/>
    <lineage>
        <taxon>Bacteria</taxon>
        <taxon>Bacillati</taxon>
        <taxon>Actinomycetota</taxon>
        <taxon>Actinomycetes</taxon>
        <taxon>Propionibacteriales</taxon>
        <taxon>Nocardioidaceae</taxon>
        <taxon>Nocardioides</taxon>
    </lineage>
</organism>
<proteinExistence type="predicted"/>
<dbReference type="AlphaFoldDB" id="A0A4Q5J3K0"/>
<reference evidence="2 3" key="1">
    <citation type="submission" date="2019-01" db="EMBL/GenBank/DDBJ databases">
        <title>Nocardioides guangzhouensis sp. nov., an actinobacterium isolated from soil.</title>
        <authorList>
            <person name="Fu Y."/>
            <person name="Cai Y."/>
            <person name="Lin Z."/>
            <person name="Chen P."/>
        </authorList>
    </citation>
    <scope>NUCLEOTIDE SEQUENCE [LARGE SCALE GENOMIC DNA]</scope>
    <source>
        <strain evidence="2 3">NBRC 105384</strain>
    </source>
</reference>